<dbReference type="InterPro" id="IPR001750">
    <property type="entry name" value="ND/Mrp_TM"/>
</dbReference>
<keyword evidence="3 5" id="KW-1133">Transmembrane helix</keyword>
<feature type="transmembrane region" description="Helical" evidence="5">
    <location>
        <begin position="455"/>
        <end position="477"/>
    </location>
</feature>
<sequence>MATPEVLWWALLPLLILSVGGFLLLTLASLFRRLPEALPQAWTVVTGLAVLVATVPMWASVQADGPRSFLGGMVAVDGSTVLVTATLAVAVVATALLARPYLRREDLPGVELYVLLLLSAAGGVVMASADDLIVLFLGLEILSIAVYVLAALHLRRIESQEAALKYFVLGAFASAFFLYGVALVYGATGSTRLARISVHLASTTLVEDGMLLAGIALLLVGLAFKVAAVPFHAWTPDVYQGAPSPVVAWMAAGVKTAAFAAMLRVLVVTLGTHASDWRPAVAALAAASVVVGAWVAVLQTDVKRMLAYSSIAHAGFILLGVQAASDRGTAAVYVYLVVYTLLATGSFAVVTTVGGRGDADHGLDAYRGLARRQPVLAGAFTLLLLGQAGVPFTGGFVAKLGVLAAAVEGRTYWLAMVAMAAAAVAAFVYLRILVAMYLEDPGADSVDRSEVPTGARVVVGVACLGVLVVGVAPGLLLDIAADAVPVLVGG</sequence>
<dbReference type="PANTHER" id="PTHR22773">
    <property type="entry name" value="NADH DEHYDROGENASE"/>
    <property type="match status" value="1"/>
</dbReference>
<accession>A0A381PXD8</accession>
<feature type="transmembrane region" description="Helical" evidence="5">
    <location>
        <begin position="279"/>
        <end position="298"/>
    </location>
</feature>
<protein>
    <recommendedName>
        <fullName evidence="6">NADH:quinone oxidoreductase/Mrp antiporter transmembrane domain-containing protein</fullName>
    </recommendedName>
</protein>
<dbReference type="InterPro" id="IPR010096">
    <property type="entry name" value="NADH-Q_OxRdtase_suN/2"/>
</dbReference>
<dbReference type="GO" id="GO:0042773">
    <property type="term" value="P:ATP synthesis coupled electron transport"/>
    <property type="evidence" value="ECO:0007669"/>
    <property type="project" value="InterPro"/>
</dbReference>
<evidence type="ECO:0000256" key="5">
    <source>
        <dbReference type="SAM" id="Phobius"/>
    </source>
</evidence>
<dbReference type="GO" id="GO:0016020">
    <property type="term" value="C:membrane"/>
    <property type="evidence" value="ECO:0007669"/>
    <property type="project" value="UniProtKB-SubCell"/>
</dbReference>
<reference evidence="7" key="1">
    <citation type="submission" date="2018-05" db="EMBL/GenBank/DDBJ databases">
        <authorList>
            <person name="Lanie J.A."/>
            <person name="Ng W.-L."/>
            <person name="Kazmierczak K.M."/>
            <person name="Andrzejewski T.M."/>
            <person name="Davidsen T.M."/>
            <person name="Wayne K.J."/>
            <person name="Tettelin H."/>
            <person name="Glass J.I."/>
            <person name="Rusch D."/>
            <person name="Podicherti R."/>
            <person name="Tsui H.-C.T."/>
            <person name="Winkler M.E."/>
        </authorList>
    </citation>
    <scope>NUCLEOTIDE SEQUENCE</scope>
</reference>
<evidence type="ECO:0000256" key="3">
    <source>
        <dbReference type="ARBA" id="ARBA00022989"/>
    </source>
</evidence>
<dbReference type="HAMAP" id="MF_00445">
    <property type="entry name" value="NDH1_NuoN_1"/>
    <property type="match status" value="1"/>
</dbReference>
<dbReference type="Pfam" id="PF00361">
    <property type="entry name" value="Proton_antipo_M"/>
    <property type="match status" value="1"/>
</dbReference>
<gene>
    <name evidence="7" type="ORF">METZ01_LOCUS23483</name>
</gene>
<feature type="transmembrane region" description="Helical" evidence="5">
    <location>
        <begin position="246"/>
        <end position="267"/>
    </location>
</feature>
<keyword evidence="2 5" id="KW-0812">Transmembrane</keyword>
<feature type="transmembrane region" description="Helical" evidence="5">
    <location>
        <begin position="209"/>
        <end position="234"/>
    </location>
</feature>
<dbReference type="AlphaFoldDB" id="A0A381PXD8"/>
<feature type="transmembrane region" description="Helical" evidence="5">
    <location>
        <begin position="330"/>
        <end position="353"/>
    </location>
</feature>
<organism evidence="7">
    <name type="scientific">marine metagenome</name>
    <dbReference type="NCBI Taxonomy" id="408172"/>
    <lineage>
        <taxon>unclassified sequences</taxon>
        <taxon>metagenomes</taxon>
        <taxon>ecological metagenomes</taxon>
    </lineage>
</organism>
<keyword evidence="4 5" id="KW-0472">Membrane</keyword>
<evidence type="ECO:0000259" key="6">
    <source>
        <dbReference type="Pfam" id="PF00361"/>
    </source>
</evidence>
<name>A0A381PXD8_9ZZZZ</name>
<evidence type="ECO:0000256" key="4">
    <source>
        <dbReference type="ARBA" id="ARBA00023136"/>
    </source>
</evidence>
<comment type="subcellular location">
    <subcellularLocation>
        <location evidence="1">Membrane</location>
        <topology evidence="1">Multi-pass membrane protein</topology>
    </subcellularLocation>
</comment>
<dbReference type="NCBIfam" id="TIGR01770">
    <property type="entry name" value="NDH_I_N"/>
    <property type="match status" value="1"/>
</dbReference>
<feature type="transmembrane region" description="Helical" evidence="5">
    <location>
        <begin position="133"/>
        <end position="154"/>
    </location>
</feature>
<feature type="transmembrane region" description="Helical" evidence="5">
    <location>
        <begin position="41"/>
        <end position="59"/>
    </location>
</feature>
<dbReference type="GO" id="GO:0008137">
    <property type="term" value="F:NADH dehydrogenase (ubiquinone) activity"/>
    <property type="evidence" value="ECO:0007669"/>
    <property type="project" value="InterPro"/>
</dbReference>
<evidence type="ECO:0000256" key="1">
    <source>
        <dbReference type="ARBA" id="ARBA00004141"/>
    </source>
</evidence>
<evidence type="ECO:0000256" key="2">
    <source>
        <dbReference type="ARBA" id="ARBA00022692"/>
    </source>
</evidence>
<proteinExistence type="inferred from homology"/>
<feature type="transmembrane region" description="Helical" evidence="5">
    <location>
        <begin position="6"/>
        <end position="29"/>
    </location>
</feature>
<feature type="transmembrane region" description="Helical" evidence="5">
    <location>
        <begin position="79"/>
        <end position="98"/>
    </location>
</feature>
<evidence type="ECO:0000313" key="7">
    <source>
        <dbReference type="EMBL" id="SUZ70629.1"/>
    </source>
</evidence>
<feature type="domain" description="NADH:quinone oxidoreductase/Mrp antiporter transmembrane" evidence="6">
    <location>
        <begin position="129"/>
        <end position="421"/>
    </location>
</feature>
<feature type="transmembrane region" description="Helical" evidence="5">
    <location>
        <begin position="374"/>
        <end position="392"/>
    </location>
</feature>
<feature type="transmembrane region" description="Helical" evidence="5">
    <location>
        <begin position="166"/>
        <end position="189"/>
    </location>
</feature>
<feature type="transmembrane region" description="Helical" evidence="5">
    <location>
        <begin position="110"/>
        <end position="127"/>
    </location>
</feature>
<feature type="transmembrane region" description="Helical" evidence="5">
    <location>
        <begin position="412"/>
        <end position="434"/>
    </location>
</feature>
<feature type="transmembrane region" description="Helical" evidence="5">
    <location>
        <begin position="305"/>
        <end position="324"/>
    </location>
</feature>
<dbReference type="EMBL" id="UINC01001096">
    <property type="protein sequence ID" value="SUZ70629.1"/>
    <property type="molecule type" value="Genomic_DNA"/>
</dbReference>